<reference evidence="3" key="1">
    <citation type="submission" date="2022-03" db="EMBL/GenBank/DDBJ databases">
        <authorList>
            <person name="Tunstrom K."/>
        </authorList>
    </citation>
    <scope>NUCLEOTIDE SEQUENCE</scope>
</reference>
<gene>
    <name evidence="3" type="ORF">EEDITHA_LOCUS22216</name>
</gene>
<protein>
    <recommendedName>
        <fullName evidence="5">Endonuclease/exonuclease/phosphatase domain-containing protein</fullName>
    </recommendedName>
</protein>
<dbReference type="Pfam" id="PF25298">
    <property type="entry name" value="Baculo_FP_2nd"/>
    <property type="match status" value="1"/>
</dbReference>
<feature type="domain" description="Endonuclease/exonuclease/phosphatase" evidence="1">
    <location>
        <begin position="203"/>
        <end position="330"/>
    </location>
</feature>
<dbReference type="Proteomes" id="UP001153954">
    <property type="component" value="Unassembled WGS sequence"/>
</dbReference>
<dbReference type="Gene3D" id="3.60.10.10">
    <property type="entry name" value="Endonuclease/exonuclease/phosphatase"/>
    <property type="match status" value="1"/>
</dbReference>
<dbReference type="InterPro" id="IPR057251">
    <property type="entry name" value="FP_C"/>
</dbReference>
<dbReference type="InterPro" id="IPR005135">
    <property type="entry name" value="Endo/exonuclease/phosphatase"/>
</dbReference>
<dbReference type="PANTHER" id="PTHR33776">
    <property type="entry name" value="ENDO/EXONUCLEASE/PHOSPHATASE DOMAIN-CONTAINING PROTEIN"/>
    <property type="match status" value="1"/>
</dbReference>
<comment type="caution">
    <text evidence="3">The sequence shown here is derived from an EMBL/GenBank/DDBJ whole genome shotgun (WGS) entry which is preliminary data.</text>
</comment>
<dbReference type="SUPFAM" id="SSF56219">
    <property type="entry name" value="DNase I-like"/>
    <property type="match status" value="1"/>
</dbReference>
<evidence type="ECO:0000259" key="1">
    <source>
        <dbReference type="Pfam" id="PF03372"/>
    </source>
</evidence>
<dbReference type="AlphaFoldDB" id="A0AAU9VA93"/>
<evidence type="ECO:0000313" key="4">
    <source>
        <dbReference type="Proteomes" id="UP001153954"/>
    </source>
</evidence>
<dbReference type="Pfam" id="PF03372">
    <property type="entry name" value="Exo_endo_phos"/>
    <property type="match status" value="1"/>
</dbReference>
<evidence type="ECO:0000259" key="2">
    <source>
        <dbReference type="Pfam" id="PF25298"/>
    </source>
</evidence>
<dbReference type="EMBL" id="CAKOGL010000031">
    <property type="protein sequence ID" value="CAH2108264.1"/>
    <property type="molecule type" value="Genomic_DNA"/>
</dbReference>
<evidence type="ECO:0008006" key="5">
    <source>
        <dbReference type="Google" id="ProtNLM"/>
    </source>
</evidence>
<dbReference type="InterPro" id="IPR036691">
    <property type="entry name" value="Endo/exonu/phosph_ase_sf"/>
</dbReference>
<keyword evidence="4" id="KW-1185">Reference proteome</keyword>
<accession>A0AAU9VA93</accession>
<proteinExistence type="predicted"/>
<dbReference type="GO" id="GO:0003824">
    <property type="term" value="F:catalytic activity"/>
    <property type="evidence" value="ECO:0007669"/>
    <property type="project" value="InterPro"/>
</dbReference>
<feature type="domain" description="FP protein C-terminal" evidence="2">
    <location>
        <begin position="140"/>
        <end position="190"/>
    </location>
</feature>
<sequence length="426" mass="47529">MARPSAEVDDYRGEVARLQQELHERDREALLADVEIGHLPEERGENVVRAVTVLAARLGVALDERDIVFAERVGAPPTPAGSPGAAPPARPRRVVLRLSRRGLRDQLLQAARVRRSIVASDAGADGAHSRARIFVNERLTRTNRRLFYLVREECRRLRWRFAWTRRGTVYARQSDGSQAFAIKSDADLARVFGSLNTGQIELAVAIDELKPDILAINETWLREGDSAPAISGYRFVHIPRHHSIKRGRGGGVGFYIRRGVNARVCPHPVVSSVEQMWLRLSVASRCIIIGTAYRAPWQDVVAHLDALTDTITSFPNCDNLILAGDLNIDLLDSKNTKIPVLQQFLHCLNLKQIIAQPTHFHDDQTQTLIDIVCTNTSFKTVATKHTPELGRHAMLVVEFRIKKEIPKPQLIATPLTLSIPTAINQS</sequence>
<dbReference type="PANTHER" id="PTHR33776:SF3">
    <property type="entry name" value="PHD-TYPE DOMAIN-CONTAINING PROTEIN"/>
    <property type="match status" value="1"/>
</dbReference>
<name>A0AAU9VA93_EUPED</name>
<organism evidence="3 4">
    <name type="scientific">Euphydryas editha</name>
    <name type="common">Edith's checkerspot</name>
    <dbReference type="NCBI Taxonomy" id="104508"/>
    <lineage>
        <taxon>Eukaryota</taxon>
        <taxon>Metazoa</taxon>
        <taxon>Ecdysozoa</taxon>
        <taxon>Arthropoda</taxon>
        <taxon>Hexapoda</taxon>
        <taxon>Insecta</taxon>
        <taxon>Pterygota</taxon>
        <taxon>Neoptera</taxon>
        <taxon>Endopterygota</taxon>
        <taxon>Lepidoptera</taxon>
        <taxon>Glossata</taxon>
        <taxon>Ditrysia</taxon>
        <taxon>Papilionoidea</taxon>
        <taxon>Nymphalidae</taxon>
        <taxon>Nymphalinae</taxon>
        <taxon>Euphydryas</taxon>
    </lineage>
</organism>
<evidence type="ECO:0000313" key="3">
    <source>
        <dbReference type="EMBL" id="CAH2108264.1"/>
    </source>
</evidence>